<dbReference type="Pfam" id="PF01381">
    <property type="entry name" value="HTH_3"/>
    <property type="match status" value="1"/>
</dbReference>
<dbReference type="PROSITE" id="PS50943">
    <property type="entry name" value="HTH_CROC1"/>
    <property type="match status" value="1"/>
</dbReference>
<proteinExistence type="predicted"/>
<protein>
    <recommendedName>
        <fullName evidence="1">HTH cro/C1-type domain-containing protein</fullName>
    </recommendedName>
</protein>
<gene>
    <name evidence="2" type="ORF">CH364_18625</name>
</gene>
<sequence>MQAVVKTHHIKITIEAEHIPTKLMNFLKKEFGKSLKVSKDNLDEEDTLEVKKTKWYKEIKNQITPGDNLKIYRLNKGFSQGKLAKLLGILPSNISEMERGKRGISKDIAKKLSVILETRVEKFI</sequence>
<dbReference type="GO" id="GO:0003677">
    <property type="term" value="F:DNA binding"/>
    <property type="evidence" value="ECO:0007669"/>
    <property type="project" value="InterPro"/>
</dbReference>
<dbReference type="EMBL" id="NPDX01000016">
    <property type="protein sequence ID" value="PJZ82978.1"/>
    <property type="molecule type" value="Genomic_DNA"/>
</dbReference>
<dbReference type="InterPro" id="IPR001387">
    <property type="entry name" value="Cro/C1-type_HTH"/>
</dbReference>
<feature type="domain" description="HTH cro/C1-type" evidence="1">
    <location>
        <begin position="69"/>
        <end position="123"/>
    </location>
</feature>
<reference evidence="2 3" key="1">
    <citation type="submission" date="2017-07" db="EMBL/GenBank/DDBJ databases">
        <title>Leptospira spp. isolated from tropical soils.</title>
        <authorList>
            <person name="Thibeaux R."/>
            <person name="Iraola G."/>
            <person name="Ferres I."/>
            <person name="Bierque E."/>
            <person name="Girault D."/>
            <person name="Soupe-Gilbert M.-E."/>
            <person name="Picardeau M."/>
            <person name="Goarant C."/>
        </authorList>
    </citation>
    <scope>NUCLEOTIDE SEQUENCE [LARGE SCALE GENOMIC DNA]</scope>
    <source>
        <strain evidence="2 3">FH2-B-A1</strain>
    </source>
</reference>
<dbReference type="SMART" id="SM00530">
    <property type="entry name" value="HTH_XRE"/>
    <property type="match status" value="1"/>
</dbReference>
<dbReference type="SUPFAM" id="SSF47413">
    <property type="entry name" value="lambda repressor-like DNA-binding domains"/>
    <property type="match status" value="1"/>
</dbReference>
<dbReference type="AlphaFoldDB" id="A0A2N0AFA9"/>
<dbReference type="Gene3D" id="1.10.260.40">
    <property type="entry name" value="lambda repressor-like DNA-binding domains"/>
    <property type="match status" value="1"/>
</dbReference>
<evidence type="ECO:0000313" key="3">
    <source>
        <dbReference type="Proteomes" id="UP000232145"/>
    </source>
</evidence>
<comment type="caution">
    <text evidence="2">The sequence shown here is derived from an EMBL/GenBank/DDBJ whole genome shotgun (WGS) entry which is preliminary data.</text>
</comment>
<organism evidence="2 3">
    <name type="scientific">Leptospira harrisiae</name>
    <dbReference type="NCBI Taxonomy" id="2023189"/>
    <lineage>
        <taxon>Bacteria</taxon>
        <taxon>Pseudomonadati</taxon>
        <taxon>Spirochaetota</taxon>
        <taxon>Spirochaetia</taxon>
        <taxon>Leptospirales</taxon>
        <taxon>Leptospiraceae</taxon>
        <taxon>Leptospira</taxon>
    </lineage>
</organism>
<dbReference type="InterPro" id="IPR010982">
    <property type="entry name" value="Lambda_DNA-bd_dom_sf"/>
</dbReference>
<dbReference type="Proteomes" id="UP000232145">
    <property type="component" value="Unassembled WGS sequence"/>
</dbReference>
<name>A0A2N0AFA9_9LEPT</name>
<accession>A0A2N0AFA9</accession>
<evidence type="ECO:0000313" key="2">
    <source>
        <dbReference type="EMBL" id="PJZ82978.1"/>
    </source>
</evidence>
<dbReference type="CDD" id="cd00093">
    <property type="entry name" value="HTH_XRE"/>
    <property type="match status" value="1"/>
</dbReference>
<evidence type="ECO:0000259" key="1">
    <source>
        <dbReference type="PROSITE" id="PS50943"/>
    </source>
</evidence>
<keyword evidence="3" id="KW-1185">Reference proteome</keyword>